<accession>A0ABY2LW19</accession>
<proteinExistence type="predicted"/>
<evidence type="ECO:0000313" key="2">
    <source>
        <dbReference type="EMBL" id="TGL06329.1"/>
    </source>
</evidence>
<reference evidence="3" key="1">
    <citation type="journal article" date="2019" name="PLoS Negl. Trop. Dis.">
        <title>Revisiting the worldwide diversity of Leptospira species in the environment.</title>
        <authorList>
            <person name="Vincent A.T."/>
            <person name="Schiettekatte O."/>
            <person name="Bourhy P."/>
            <person name="Veyrier F.J."/>
            <person name="Picardeau M."/>
        </authorList>
    </citation>
    <scope>NUCLEOTIDE SEQUENCE [LARGE SCALE GENOMIC DNA]</scope>
    <source>
        <strain evidence="3">201800278</strain>
    </source>
</reference>
<dbReference type="EMBL" id="RQFO01000004">
    <property type="protein sequence ID" value="TGL06329.1"/>
    <property type="molecule type" value="Genomic_DNA"/>
</dbReference>
<organism evidence="2 3">
    <name type="scientific">Leptospira montravelensis</name>
    <dbReference type="NCBI Taxonomy" id="2484961"/>
    <lineage>
        <taxon>Bacteria</taxon>
        <taxon>Pseudomonadati</taxon>
        <taxon>Spirochaetota</taxon>
        <taxon>Spirochaetia</taxon>
        <taxon>Leptospirales</taxon>
        <taxon>Leptospiraceae</taxon>
        <taxon>Leptospira</taxon>
    </lineage>
</organism>
<dbReference type="Proteomes" id="UP000297465">
    <property type="component" value="Unassembled WGS sequence"/>
</dbReference>
<name>A0ABY2LW19_9LEPT</name>
<evidence type="ECO:0000313" key="3">
    <source>
        <dbReference type="Proteomes" id="UP000297465"/>
    </source>
</evidence>
<comment type="caution">
    <text evidence="2">The sequence shown here is derived from an EMBL/GenBank/DDBJ whole genome shotgun (WGS) entry which is preliminary data.</text>
</comment>
<keyword evidence="3" id="KW-1185">Reference proteome</keyword>
<dbReference type="RefSeq" id="WP_135570642.1">
    <property type="nucleotide sequence ID" value="NZ_RQFN01000011.1"/>
</dbReference>
<gene>
    <name evidence="2" type="ORF">EHQ31_06470</name>
</gene>
<evidence type="ECO:0000256" key="1">
    <source>
        <dbReference type="SAM" id="Phobius"/>
    </source>
</evidence>
<sequence length="214" mass="25153">MNYILERFLTKTAGLIITFSAEYFKINFTSSLYTNITFSVLLAVLIYGWFNLLRKKEKHNHSTFDFIFLNSPNLLHIKIPKASLTQDFLFSIVEFINNCKPEEVTFYFSETAEFSDSFKITKTENQLLLFFYSKKTNLDSFSKELNDHGIKTQVKLSLNQKIGNVQTSINDLFPQELNLIHLLIVKRLKVKNEYIFVNNSDIYIYNYLNKLFSN</sequence>
<protein>
    <submittedName>
        <fullName evidence="2">Uncharacterized protein</fullName>
    </submittedName>
</protein>
<keyword evidence="1" id="KW-1133">Transmembrane helix</keyword>
<keyword evidence="1" id="KW-0472">Membrane</keyword>
<keyword evidence="1" id="KW-0812">Transmembrane</keyword>
<feature type="transmembrane region" description="Helical" evidence="1">
    <location>
        <begin position="32"/>
        <end position="50"/>
    </location>
</feature>